<comment type="catalytic activity">
    <reaction evidence="1">
        <text>Cleavage of hydrophobic, N-terminal signal or leader sequences from secreted and periplasmic proteins.</text>
        <dbReference type="EC" id="3.4.21.89"/>
    </reaction>
</comment>
<dbReference type="GO" id="GO:0006465">
    <property type="term" value="P:signal peptide processing"/>
    <property type="evidence" value="ECO:0007669"/>
    <property type="project" value="InterPro"/>
</dbReference>
<dbReference type="EMBL" id="RWGY01000536">
    <property type="protein sequence ID" value="TVU00849.1"/>
    <property type="molecule type" value="Genomic_DNA"/>
</dbReference>
<evidence type="ECO:0000256" key="5">
    <source>
        <dbReference type="ARBA" id="ARBA00019685"/>
    </source>
</evidence>
<dbReference type="EC" id="3.4.21.89" evidence="4"/>
<dbReference type="CDD" id="cd06530">
    <property type="entry name" value="S26_SPase_I"/>
    <property type="match status" value="1"/>
</dbReference>
<evidence type="ECO:0000256" key="11">
    <source>
        <dbReference type="ARBA" id="ARBA00022968"/>
    </source>
</evidence>
<dbReference type="InterPro" id="IPR001733">
    <property type="entry name" value="Peptidase_S26B"/>
</dbReference>
<evidence type="ECO:0000256" key="6">
    <source>
        <dbReference type="ARBA" id="ARBA00021755"/>
    </source>
</evidence>
<organism evidence="18 19">
    <name type="scientific">Eragrostis curvula</name>
    <name type="common">weeping love grass</name>
    <dbReference type="NCBI Taxonomy" id="38414"/>
    <lineage>
        <taxon>Eukaryota</taxon>
        <taxon>Viridiplantae</taxon>
        <taxon>Streptophyta</taxon>
        <taxon>Embryophyta</taxon>
        <taxon>Tracheophyta</taxon>
        <taxon>Spermatophyta</taxon>
        <taxon>Magnoliopsida</taxon>
        <taxon>Liliopsida</taxon>
        <taxon>Poales</taxon>
        <taxon>Poaceae</taxon>
        <taxon>PACMAD clade</taxon>
        <taxon>Chloridoideae</taxon>
        <taxon>Eragrostideae</taxon>
        <taxon>Eragrostidinae</taxon>
        <taxon>Eragrostis</taxon>
    </lineage>
</organism>
<evidence type="ECO:0000256" key="7">
    <source>
        <dbReference type="ARBA" id="ARBA00022670"/>
    </source>
</evidence>
<dbReference type="OrthoDB" id="10257561at2759"/>
<dbReference type="NCBIfam" id="TIGR02228">
    <property type="entry name" value="sigpep_I_arch"/>
    <property type="match status" value="1"/>
</dbReference>
<reference evidence="18 19" key="1">
    <citation type="journal article" date="2019" name="Sci. Rep.">
        <title>A high-quality genome of Eragrostis curvula grass provides insights into Poaceae evolution and supports new strategies to enhance forage quality.</title>
        <authorList>
            <person name="Carballo J."/>
            <person name="Santos B.A.C.M."/>
            <person name="Zappacosta D."/>
            <person name="Garbus I."/>
            <person name="Selva J.P."/>
            <person name="Gallo C.A."/>
            <person name="Diaz A."/>
            <person name="Albertini E."/>
            <person name="Caccamo M."/>
            <person name="Echenique V."/>
        </authorList>
    </citation>
    <scope>NUCLEOTIDE SEQUENCE [LARGE SCALE GENOMIC DNA]</scope>
    <source>
        <strain evidence="19">cv. Victoria</strain>
        <tissue evidence="18">Leaf</tissue>
    </source>
</reference>
<dbReference type="Proteomes" id="UP000324897">
    <property type="component" value="Unassembled WGS sequence"/>
</dbReference>
<keyword evidence="12" id="KW-1133">Transmembrane helix</keyword>
<evidence type="ECO:0000256" key="13">
    <source>
        <dbReference type="ARBA" id="ARBA00023136"/>
    </source>
</evidence>
<evidence type="ECO:0000256" key="10">
    <source>
        <dbReference type="ARBA" id="ARBA00022824"/>
    </source>
</evidence>
<evidence type="ECO:0000256" key="15">
    <source>
        <dbReference type="ARBA" id="ARBA00045533"/>
    </source>
</evidence>
<dbReference type="SUPFAM" id="SSF51306">
    <property type="entry name" value="LexA/Signal peptidase"/>
    <property type="match status" value="1"/>
</dbReference>
<evidence type="ECO:0000256" key="14">
    <source>
        <dbReference type="ARBA" id="ARBA00033305"/>
    </source>
</evidence>
<dbReference type="PROSITE" id="PS00501">
    <property type="entry name" value="SPASE_I_1"/>
    <property type="match status" value="1"/>
</dbReference>
<dbReference type="PANTHER" id="PTHR10806:SF6">
    <property type="entry name" value="SIGNAL PEPTIDASE COMPLEX CATALYTIC SUBUNIT SEC11"/>
    <property type="match status" value="1"/>
</dbReference>
<keyword evidence="9" id="KW-0378">Hydrolase</keyword>
<evidence type="ECO:0000256" key="9">
    <source>
        <dbReference type="ARBA" id="ARBA00022801"/>
    </source>
</evidence>
<evidence type="ECO:0000256" key="1">
    <source>
        <dbReference type="ARBA" id="ARBA00000677"/>
    </source>
</evidence>
<comment type="caution">
    <text evidence="18">The sequence shown here is derived from an EMBL/GenBank/DDBJ whole genome shotgun (WGS) entry which is preliminary data.</text>
</comment>
<evidence type="ECO:0000256" key="3">
    <source>
        <dbReference type="ARBA" id="ARBA00011035"/>
    </source>
</evidence>
<dbReference type="AlphaFoldDB" id="A0A5J9SPJ9"/>
<evidence type="ECO:0000259" key="17">
    <source>
        <dbReference type="Pfam" id="PF10502"/>
    </source>
</evidence>
<keyword evidence="8" id="KW-0812">Transmembrane</keyword>
<name>A0A5J9SPJ9_9POAL</name>
<dbReference type="Gramene" id="TVU00849">
    <property type="protein sequence ID" value="TVU00849"/>
    <property type="gene ID" value="EJB05_53697"/>
</dbReference>
<proteinExistence type="inferred from homology"/>
<feature type="signal peptide" evidence="16">
    <location>
        <begin position="1"/>
        <end position="34"/>
    </location>
</feature>
<keyword evidence="13" id="KW-0472">Membrane</keyword>
<evidence type="ECO:0000256" key="12">
    <source>
        <dbReference type="ARBA" id="ARBA00022989"/>
    </source>
</evidence>
<accession>A0A5J9SPJ9</accession>
<keyword evidence="7" id="KW-0645">Protease</keyword>
<dbReference type="GO" id="GO:0004252">
    <property type="term" value="F:serine-type endopeptidase activity"/>
    <property type="evidence" value="ECO:0007669"/>
    <property type="project" value="InterPro"/>
</dbReference>
<dbReference type="InterPro" id="IPR019533">
    <property type="entry name" value="Peptidase_S26"/>
</dbReference>
<keyword evidence="19" id="KW-1185">Reference proteome</keyword>
<keyword evidence="16" id="KW-0732">Signal</keyword>
<evidence type="ECO:0000256" key="4">
    <source>
        <dbReference type="ARBA" id="ARBA00013208"/>
    </source>
</evidence>
<sequence>MDNRATTHRRQLVTRSTLTQIITLLVLLSHAAMALKAAEAATGARFTAMAVVSGSMEPTFKRGDLLLFATRSDDSPVRVGDVVLFRKPVPDDDDGPPVVVHRVIEVRERRDGGGADILTKGDDNSVDDAAFLYGGAPYLRRDQVIGKAVGYLPGAGWPAIVFEEAGVDRRAVAGVVGLVALVQTVREAMNA</sequence>
<dbReference type="PRINTS" id="PR00728">
    <property type="entry name" value="SIGNALPTASE"/>
</dbReference>
<dbReference type="Pfam" id="PF10502">
    <property type="entry name" value="Peptidase_S26"/>
    <property type="match status" value="1"/>
</dbReference>
<comment type="function">
    <text evidence="15">Catalytic component of the signal peptidase complex (SPC) which catalyzes the cleavage of N-terminal signal sequences from nascent proteins as they are translocated into the lumen of the endoplasmic reticulum. Specifically cleaves N-terminal signal peptides that contain a hydrophobic alpha-helix (h-region) shorter than 18-20 amino acids.</text>
</comment>
<comment type="subcellular location">
    <subcellularLocation>
        <location evidence="2">Endoplasmic reticulum membrane</location>
        <topology evidence="2">Single-pass type II membrane protein</topology>
    </subcellularLocation>
</comment>
<dbReference type="InterPro" id="IPR036286">
    <property type="entry name" value="LexA/Signal_pep-like_sf"/>
</dbReference>
<protein>
    <recommendedName>
        <fullName evidence="5">Signal peptidase complex catalytic subunit SEC11</fullName>
        <ecNumber evidence="4">3.4.21.89</ecNumber>
    </recommendedName>
    <alternativeName>
        <fullName evidence="14">Signal peptidase I</fullName>
    </alternativeName>
    <alternativeName>
        <fullName evidence="6">Signal peptidase complex catalytic subunit sec11</fullName>
    </alternativeName>
</protein>
<evidence type="ECO:0000313" key="19">
    <source>
        <dbReference type="Proteomes" id="UP000324897"/>
    </source>
</evidence>
<keyword evidence="10" id="KW-0256">Endoplasmic reticulum</keyword>
<dbReference type="InterPro" id="IPR019756">
    <property type="entry name" value="Pept_S26A_signal_pept_1_Ser-AS"/>
</dbReference>
<dbReference type="Gene3D" id="2.10.109.10">
    <property type="entry name" value="Umud Fragment, subunit A"/>
    <property type="match status" value="1"/>
</dbReference>
<feature type="domain" description="Peptidase S26" evidence="17">
    <location>
        <begin position="32"/>
        <end position="93"/>
    </location>
</feature>
<evidence type="ECO:0000313" key="18">
    <source>
        <dbReference type="EMBL" id="TVU00849.1"/>
    </source>
</evidence>
<evidence type="ECO:0000256" key="2">
    <source>
        <dbReference type="ARBA" id="ARBA00004648"/>
    </source>
</evidence>
<dbReference type="GO" id="GO:0005787">
    <property type="term" value="C:signal peptidase complex"/>
    <property type="evidence" value="ECO:0007669"/>
    <property type="project" value="TreeGrafter"/>
</dbReference>
<feature type="non-terminal residue" evidence="18">
    <location>
        <position position="1"/>
    </location>
</feature>
<dbReference type="PANTHER" id="PTHR10806">
    <property type="entry name" value="SIGNAL PEPTIDASE COMPLEX CATALYTIC SUBUNIT SEC11"/>
    <property type="match status" value="1"/>
</dbReference>
<keyword evidence="11" id="KW-0735">Signal-anchor</keyword>
<evidence type="ECO:0000256" key="16">
    <source>
        <dbReference type="SAM" id="SignalP"/>
    </source>
</evidence>
<comment type="similarity">
    <text evidence="3">Belongs to the peptidase S26B family.</text>
</comment>
<gene>
    <name evidence="18" type="ORF">EJB05_53697</name>
</gene>
<evidence type="ECO:0000256" key="8">
    <source>
        <dbReference type="ARBA" id="ARBA00022692"/>
    </source>
</evidence>
<feature type="chain" id="PRO_5023856537" description="Signal peptidase complex catalytic subunit SEC11" evidence="16">
    <location>
        <begin position="35"/>
        <end position="191"/>
    </location>
</feature>
<dbReference type="GO" id="GO:0009003">
    <property type="term" value="F:signal peptidase activity"/>
    <property type="evidence" value="ECO:0007669"/>
    <property type="project" value="UniProtKB-EC"/>
</dbReference>